<protein>
    <submittedName>
        <fullName evidence="3">Amidohydrolase family protein</fullName>
    </submittedName>
</protein>
<dbReference type="RefSeq" id="XP_068352602.1">
    <property type="nucleotide sequence ID" value="XM_068494268.1"/>
</dbReference>
<dbReference type="InterPro" id="IPR017700">
    <property type="entry name" value="Aminohydrolase_SsnA"/>
</dbReference>
<organism evidence="3 4">
    <name type="scientific">Tritrichomonas foetus</name>
    <dbReference type="NCBI Taxonomy" id="1144522"/>
    <lineage>
        <taxon>Eukaryota</taxon>
        <taxon>Metamonada</taxon>
        <taxon>Parabasalia</taxon>
        <taxon>Tritrichomonadida</taxon>
        <taxon>Tritrichomonadidae</taxon>
        <taxon>Tritrichomonas</taxon>
    </lineage>
</organism>
<accession>A0A1J4JLB5</accession>
<sequence length="460" mass="51159">MLSSIQTQFSRGLKTIVGNGRLVKSLAHEIEKDSAVVFEDDTIIDIGKTLDMRKKYTGVKYINAEDKLIMPGFINAHGHYYGFFSRGLALKDPPAYTFLEVLERLWWRLDRALQHEDNYLSGAALNIAALKAGCTTIVDHHASPNCIEGANDDIAQAALDCHIRNHIAYEVTDRNGMDGAYAGIEENRRFIERCYKKNPNPLLAASFGLHAAFTCSDETLRKSVEALKSVKEAEKYVGFHIHVGEGLYDEEDSMKRYHKTVVDRLVDLGISGPNTIYGHCVFVNDHELDLIKKTGTNIVTNPASNLNNAVGLPRAVEIMKRGIPLALGTDGITYDMIQELKFLYFAQKLNHHDPRVMGSESLQTLMTGNSNLVSKAFKKKVGIIEPGAYADLILVDYDNPTPLCTGNLPWHMVFGMTGANVHSTIVGGRMVVKNHELLTIDEDAIMARCRERQPGIAERL</sequence>
<evidence type="ECO:0000256" key="1">
    <source>
        <dbReference type="ARBA" id="ARBA00022801"/>
    </source>
</evidence>
<gene>
    <name evidence="3" type="ORF">TRFO_08408</name>
</gene>
<dbReference type="InterPro" id="IPR050287">
    <property type="entry name" value="MTA/SAH_deaminase"/>
</dbReference>
<dbReference type="InterPro" id="IPR006680">
    <property type="entry name" value="Amidohydro-rel"/>
</dbReference>
<dbReference type="PANTHER" id="PTHR43794">
    <property type="entry name" value="AMINOHYDROLASE SSNA-RELATED"/>
    <property type="match status" value="1"/>
</dbReference>
<dbReference type="AlphaFoldDB" id="A0A1J4JLB5"/>
<dbReference type="OrthoDB" id="194468at2759"/>
<evidence type="ECO:0000313" key="3">
    <source>
        <dbReference type="EMBL" id="OHS99465.1"/>
    </source>
</evidence>
<dbReference type="EMBL" id="MLAK01001004">
    <property type="protein sequence ID" value="OHS99465.1"/>
    <property type="molecule type" value="Genomic_DNA"/>
</dbReference>
<dbReference type="InterPro" id="IPR032466">
    <property type="entry name" value="Metal_Hydrolase"/>
</dbReference>
<name>A0A1J4JLB5_9EUKA</name>
<dbReference type="CDD" id="cd01298">
    <property type="entry name" value="ATZ_TRZ_like"/>
    <property type="match status" value="1"/>
</dbReference>
<feature type="domain" description="Amidohydrolase-related" evidence="2">
    <location>
        <begin position="69"/>
        <end position="431"/>
    </location>
</feature>
<evidence type="ECO:0000313" key="4">
    <source>
        <dbReference type="Proteomes" id="UP000179807"/>
    </source>
</evidence>
<dbReference type="Gene3D" id="2.30.40.10">
    <property type="entry name" value="Urease, subunit C, domain 1"/>
    <property type="match status" value="1"/>
</dbReference>
<keyword evidence="1" id="KW-0378">Hydrolase</keyword>
<evidence type="ECO:0000259" key="2">
    <source>
        <dbReference type="Pfam" id="PF01979"/>
    </source>
</evidence>
<proteinExistence type="predicted"/>
<keyword evidence="4" id="KW-1185">Reference proteome</keyword>
<dbReference type="Gene3D" id="3.20.20.140">
    <property type="entry name" value="Metal-dependent hydrolases"/>
    <property type="match status" value="1"/>
</dbReference>
<dbReference type="GO" id="GO:0016810">
    <property type="term" value="F:hydrolase activity, acting on carbon-nitrogen (but not peptide) bonds"/>
    <property type="evidence" value="ECO:0007669"/>
    <property type="project" value="InterPro"/>
</dbReference>
<comment type="caution">
    <text evidence="3">The sequence shown here is derived from an EMBL/GenBank/DDBJ whole genome shotgun (WGS) entry which is preliminary data.</text>
</comment>
<reference evidence="3" key="1">
    <citation type="submission" date="2016-10" db="EMBL/GenBank/DDBJ databases">
        <authorList>
            <person name="Benchimol M."/>
            <person name="Almeida L.G."/>
            <person name="Vasconcelos A.T."/>
            <person name="Perreira-Neves A."/>
            <person name="Rosa I.A."/>
            <person name="Tasca T."/>
            <person name="Bogo M.R."/>
            <person name="de Souza W."/>
        </authorList>
    </citation>
    <scope>NUCLEOTIDE SEQUENCE [LARGE SCALE GENOMIC DNA]</scope>
    <source>
        <strain evidence="3">K</strain>
    </source>
</reference>
<dbReference type="NCBIfam" id="NF005540">
    <property type="entry name" value="PRK07203.1"/>
    <property type="match status" value="1"/>
</dbReference>
<dbReference type="SUPFAM" id="SSF51338">
    <property type="entry name" value="Composite domain of metallo-dependent hydrolases"/>
    <property type="match status" value="1"/>
</dbReference>
<dbReference type="PANTHER" id="PTHR43794:SF11">
    <property type="entry name" value="AMIDOHYDROLASE-RELATED DOMAIN-CONTAINING PROTEIN"/>
    <property type="match status" value="1"/>
</dbReference>
<dbReference type="NCBIfam" id="TIGR03314">
    <property type="entry name" value="Se_ssnA"/>
    <property type="match status" value="1"/>
</dbReference>
<dbReference type="Pfam" id="PF01979">
    <property type="entry name" value="Amidohydro_1"/>
    <property type="match status" value="1"/>
</dbReference>
<dbReference type="InterPro" id="IPR011059">
    <property type="entry name" value="Metal-dep_hydrolase_composite"/>
</dbReference>
<dbReference type="GeneID" id="94828972"/>
<dbReference type="SUPFAM" id="SSF51556">
    <property type="entry name" value="Metallo-dependent hydrolases"/>
    <property type="match status" value="1"/>
</dbReference>
<dbReference type="Proteomes" id="UP000179807">
    <property type="component" value="Unassembled WGS sequence"/>
</dbReference>
<dbReference type="VEuPathDB" id="TrichDB:TRFO_08408"/>